<proteinExistence type="predicted"/>
<protein>
    <submittedName>
        <fullName evidence="2">Uncharacterized protein</fullName>
    </submittedName>
</protein>
<gene>
    <name evidence="2" type="ORF">KI387_014498</name>
</gene>
<feature type="non-terminal residue" evidence="2">
    <location>
        <position position="1"/>
    </location>
</feature>
<evidence type="ECO:0000256" key="1">
    <source>
        <dbReference type="SAM" id="MobiDB-lite"/>
    </source>
</evidence>
<feature type="compositionally biased region" description="Acidic residues" evidence="1">
    <location>
        <begin position="8"/>
        <end position="18"/>
    </location>
</feature>
<sequence length="87" mass="10095">GKEYKEREEDEKEPEETAAENVQDMETQVPNLEAKVPNQQRSRRTSGEHIPPTMGYVEDMGKIVCARFQGMIEDKDLFSEELMDEDM</sequence>
<feature type="non-terminal residue" evidence="2">
    <location>
        <position position="87"/>
    </location>
</feature>
<feature type="region of interest" description="Disordered" evidence="1">
    <location>
        <begin position="1"/>
        <end position="54"/>
    </location>
</feature>
<reference evidence="2 3" key="1">
    <citation type="journal article" date="2021" name="Nat. Plants">
        <title>The Taxus genome provides insights into paclitaxel biosynthesis.</title>
        <authorList>
            <person name="Xiong X."/>
            <person name="Gou J."/>
            <person name="Liao Q."/>
            <person name="Li Y."/>
            <person name="Zhou Q."/>
            <person name="Bi G."/>
            <person name="Li C."/>
            <person name="Du R."/>
            <person name="Wang X."/>
            <person name="Sun T."/>
            <person name="Guo L."/>
            <person name="Liang H."/>
            <person name="Lu P."/>
            <person name="Wu Y."/>
            <person name="Zhang Z."/>
            <person name="Ro D.K."/>
            <person name="Shang Y."/>
            <person name="Huang S."/>
            <person name="Yan J."/>
        </authorList>
    </citation>
    <scope>NUCLEOTIDE SEQUENCE [LARGE SCALE GENOMIC DNA]</scope>
    <source>
        <strain evidence="2">Ta-2019</strain>
    </source>
</reference>
<dbReference type="Proteomes" id="UP000824469">
    <property type="component" value="Unassembled WGS sequence"/>
</dbReference>
<comment type="caution">
    <text evidence="2">The sequence shown here is derived from an EMBL/GenBank/DDBJ whole genome shotgun (WGS) entry which is preliminary data.</text>
</comment>
<keyword evidence="3" id="KW-1185">Reference proteome</keyword>
<name>A0AA38CMB2_TAXCH</name>
<organism evidence="2 3">
    <name type="scientific">Taxus chinensis</name>
    <name type="common">Chinese yew</name>
    <name type="synonym">Taxus wallichiana var. chinensis</name>
    <dbReference type="NCBI Taxonomy" id="29808"/>
    <lineage>
        <taxon>Eukaryota</taxon>
        <taxon>Viridiplantae</taxon>
        <taxon>Streptophyta</taxon>
        <taxon>Embryophyta</taxon>
        <taxon>Tracheophyta</taxon>
        <taxon>Spermatophyta</taxon>
        <taxon>Pinopsida</taxon>
        <taxon>Pinidae</taxon>
        <taxon>Conifers II</taxon>
        <taxon>Cupressales</taxon>
        <taxon>Taxaceae</taxon>
        <taxon>Taxus</taxon>
    </lineage>
</organism>
<accession>A0AA38CMB2</accession>
<dbReference type="AlphaFoldDB" id="A0AA38CMB2"/>
<evidence type="ECO:0000313" key="2">
    <source>
        <dbReference type="EMBL" id="KAH9302915.1"/>
    </source>
</evidence>
<dbReference type="EMBL" id="JAHRHJ020000009">
    <property type="protein sequence ID" value="KAH9302915.1"/>
    <property type="molecule type" value="Genomic_DNA"/>
</dbReference>
<evidence type="ECO:0000313" key="3">
    <source>
        <dbReference type="Proteomes" id="UP000824469"/>
    </source>
</evidence>